<feature type="non-terminal residue" evidence="2">
    <location>
        <position position="1"/>
    </location>
</feature>
<evidence type="ECO:0000313" key="2">
    <source>
        <dbReference type="EMBL" id="ETE59962.1"/>
    </source>
</evidence>
<dbReference type="EMBL" id="AZIM01005072">
    <property type="protein sequence ID" value="ETE59962.1"/>
    <property type="molecule type" value="Genomic_DNA"/>
</dbReference>
<keyword evidence="3" id="KW-1185">Reference proteome</keyword>
<evidence type="ECO:0000256" key="1">
    <source>
        <dbReference type="SAM" id="MobiDB-lite"/>
    </source>
</evidence>
<dbReference type="AlphaFoldDB" id="V8NEG9"/>
<accession>V8NEG9</accession>
<feature type="region of interest" description="Disordered" evidence="1">
    <location>
        <begin position="1"/>
        <end position="104"/>
    </location>
</feature>
<reference evidence="2 3" key="1">
    <citation type="journal article" date="2013" name="Proc. Natl. Acad. Sci. U.S.A.">
        <title>The king cobra genome reveals dynamic gene evolution and adaptation in the snake venom system.</title>
        <authorList>
            <person name="Vonk F.J."/>
            <person name="Casewell N.R."/>
            <person name="Henkel C.V."/>
            <person name="Heimberg A.M."/>
            <person name="Jansen H.J."/>
            <person name="McCleary R.J."/>
            <person name="Kerkkamp H.M."/>
            <person name="Vos R.A."/>
            <person name="Guerreiro I."/>
            <person name="Calvete J.J."/>
            <person name="Wuster W."/>
            <person name="Woods A.E."/>
            <person name="Logan J.M."/>
            <person name="Harrison R.A."/>
            <person name="Castoe T.A."/>
            <person name="de Koning A.P."/>
            <person name="Pollock D.D."/>
            <person name="Yandell M."/>
            <person name="Calderon D."/>
            <person name="Renjifo C."/>
            <person name="Currier R.B."/>
            <person name="Salgado D."/>
            <person name="Pla D."/>
            <person name="Sanz L."/>
            <person name="Hyder A.S."/>
            <person name="Ribeiro J.M."/>
            <person name="Arntzen J.W."/>
            <person name="van den Thillart G.E."/>
            <person name="Boetzer M."/>
            <person name="Pirovano W."/>
            <person name="Dirks R.P."/>
            <person name="Spaink H.P."/>
            <person name="Duboule D."/>
            <person name="McGlinn E."/>
            <person name="Kini R.M."/>
            <person name="Richardson M.K."/>
        </authorList>
    </citation>
    <scope>NUCLEOTIDE SEQUENCE</scope>
    <source>
        <tissue evidence="2">Blood</tissue>
    </source>
</reference>
<sequence>MTPPQSSSEALRENEIIPGMSGITDPELPAEEAWAGESFQASEEERERMQSMQSREPETPSSGKVESLGQSGIPLGMVSTMYPAGGGGRPGMRRRTSACPERPI</sequence>
<comment type="caution">
    <text evidence="2">The sequence shown here is derived from an EMBL/GenBank/DDBJ whole genome shotgun (WGS) entry which is preliminary data.</text>
</comment>
<feature type="compositionally biased region" description="Polar residues" evidence="1">
    <location>
        <begin position="50"/>
        <end position="70"/>
    </location>
</feature>
<organism evidence="2 3">
    <name type="scientific">Ophiophagus hannah</name>
    <name type="common">King cobra</name>
    <name type="synonym">Naja hannah</name>
    <dbReference type="NCBI Taxonomy" id="8665"/>
    <lineage>
        <taxon>Eukaryota</taxon>
        <taxon>Metazoa</taxon>
        <taxon>Chordata</taxon>
        <taxon>Craniata</taxon>
        <taxon>Vertebrata</taxon>
        <taxon>Euteleostomi</taxon>
        <taxon>Lepidosauria</taxon>
        <taxon>Squamata</taxon>
        <taxon>Bifurcata</taxon>
        <taxon>Unidentata</taxon>
        <taxon>Episquamata</taxon>
        <taxon>Toxicofera</taxon>
        <taxon>Serpentes</taxon>
        <taxon>Colubroidea</taxon>
        <taxon>Elapidae</taxon>
        <taxon>Elapinae</taxon>
        <taxon>Ophiophagus</taxon>
    </lineage>
</organism>
<protein>
    <submittedName>
        <fullName evidence="2">GA-binding protein subunit beta-2</fullName>
    </submittedName>
</protein>
<name>V8NEG9_OPHHA</name>
<proteinExistence type="predicted"/>
<dbReference type="Proteomes" id="UP000018936">
    <property type="component" value="Unassembled WGS sequence"/>
</dbReference>
<evidence type="ECO:0000313" key="3">
    <source>
        <dbReference type="Proteomes" id="UP000018936"/>
    </source>
</evidence>
<gene>
    <name evidence="2" type="primary">Gabpb2</name>
    <name evidence="2" type="ORF">L345_14302</name>
</gene>